<proteinExistence type="predicted"/>
<dbReference type="Proteomes" id="UP000297535">
    <property type="component" value="Unassembled WGS sequence"/>
</dbReference>
<evidence type="ECO:0000313" key="3">
    <source>
        <dbReference type="Proteomes" id="UP000297535"/>
    </source>
</evidence>
<dbReference type="OrthoDB" id="7975253at2"/>
<evidence type="ECO:0000313" key="2">
    <source>
        <dbReference type="EMBL" id="TGD99831.1"/>
    </source>
</evidence>
<evidence type="ECO:0000256" key="1">
    <source>
        <dbReference type="ARBA" id="ARBA00022729"/>
    </source>
</evidence>
<name>A0A4Z0NRQ1_9HYPH</name>
<accession>A0A4Z0NRQ1</accession>
<keyword evidence="3" id="KW-1185">Reference proteome</keyword>
<dbReference type="RefSeq" id="WP_135414823.1">
    <property type="nucleotide sequence ID" value="NZ_SRLB01000007.1"/>
</dbReference>
<dbReference type="InterPro" id="IPR013517">
    <property type="entry name" value="FG-GAP"/>
</dbReference>
<dbReference type="AlphaFoldDB" id="A0A4Z0NRQ1"/>
<organism evidence="2 3">
    <name type="scientific">Methylobacterium nonmethylotrophicum</name>
    <dbReference type="NCBI Taxonomy" id="1141884"/>
    <lineage>
        <taxon>Bacteria</taxon>
        <taxon>Pseudomonadati</taxon>
        <taxon>Pseudomonadota</taxon>
        <taxon>Alphaproteobacteria</taxon>
        <taxon>Hyphomicrobiales</taxon>
        <taxon>Methylobacteriaceae</taxon>
        <taxon>Methylobacterium</taxon>
    </lineage>
</organism>
<dbReference type="Pfam" id="PF13517">
    <property type="entry name" value="FG-GAP_3"/>
    <property type="match status" value="1"/>
</dbReference>
<gene>
    <name evidence="2" type="ORF">EU555_11765</name>
</gene>
<dbReference type="InterPro" id="IPR028994">
    <property type="entry name" value="Integrin_alpha_N"/>
</dbReference>
<dbReference type="PANTHER" id="PTHR46580">
    <property type="entry name" value="SENSOR KINASE-RELATED"/>
    <property type="match status" value="1"/>
</dbReference>
<reference evidence="2 3" key="1">
    <citation type="submission" date="2019-04" db="EMBL/GenBank/DDBJ databases">
        <authorList>
            <person name="Feng G."/>
            <person name="Zhu H."/>
        </authorList>
    </citation>
    <scope>NUCLEOTIDE SEQUENCE [LARGE SCALE GENOMIC DNA]</scope>
    <source>
        <strain evidence="2 3">6HR-1</strain>
    </source>
</reference>
<dbReference type="SUPFAM" id="SSF69318">
    <property type="entry name" value="Integrin alpha N-terminal domain"/>
    <property type="match status" value="2"/>
</dbReference>
<comment type="caution">
    <text evidence="2">The sequence shown here is derived from an EMBL/GenBank/DDBJ whole genome shotgun (WGS) entry which is preliminary data.</text>
</comment>
<dbReference type="EMBL" id="SRLB01000007">
    <property type="protein sequence ID" value="TGD99831.1"/>
    <property type="molecule type" value="Genomic_DNA"/>
</dbReference>
<protein>
    <submittedName>
        <fullName evidence="2">Uncharacterized protein</fullName>
    </submittedName>
</protein>
<sequence>MQTLYFSRKYGSIQQLWAVDVNGARKITNLGTNSSNVSNFYTIGNNLIFSQDDGVNGIELWKNDGTPFGTALLKDINTGSASSYPSSFAKVNGILYFSATDANSGTELWSTNGTGAGTKLVKDINPLSSSGSPLNLAGSGSTLYFAANDGYSGFELWKSDGSTGGTSLVKDIYVGSGNSFPSNFTKSGSITYFTASDGNYGTELWRTDGTSAGTFMVKDVYAGPGSSSPYELTDVNGTLFFLAAGASNTTELWKSDGTPSGTIRLASTGSGGFSSLTNFNGVLYFEGYGAASTSYGSRGVSIGLWRSDGTVNGTYRTENYVRYYSPSYEAGSFDIANITAIGGKLYFEARVGYGDQIFMVSAPGATPTAIYTLDPTATTVSGSKFFQANNEVYFTGFDGTYTNLYKIDPATSDVTTVALAIDPTVNIAVTSGTGLNASKIVDFNGDENSDLTWMNTSGEVDVWYMDGTTIRGGGAVFSAAPGFQVVGQGDTNGDGRSDIVLRNGTSGEIDVWHMDGRSIIGGGYISNPGPNWTVAGLTDVDGNKSSDIILRNSVTGEIDAWKLDGKGKIAAGSGYIGVPGPDWDVVGTGDFNTDSRGDLALRNRTTGEIDIWHLNGTTVLGTSGYVGNPGTDWIVEAAGDLNGDGQTDLVLRQKSTNELDVWLINGRNFIDGSGYIGYLPGNTWQVDQSGDFNADGKYDLVLHDTATNEVDLWFMDGAKIAGSGVVSKLDKSWVLS</sequence>
<keyword evidence="1" id="KW-0732">Signal</keyword>